<evidence type="ECO:0000313" key="1">
    <source>
        <dbReference type="EMBL" id="PYH49714.1"/>
    </source>
</evidence>
<dbReference type="Proteomes" id="UP000248349">
    <property type="component" value="Unassembled WGS sequence"/>
</dbReference>
<dbReference type="GeneID" id="37078648"/>
<dbReference type="EMBL" id="KZ821218">
    <property type="protein sequence ID" value="PYH49714.1"/>
    <property type="molecule type" value="Genomic_DNA"/>
</dbReference>
<name>A0A318ZSU8_9EURO</name>
<protein>
    <submittedName>
        <fullName evidence="1">Uncharacterized protein</fullName>
    </submittedName>
</protein>
<evidence type="ECO:0000313" key="2">
    <source>
        <dbReference type="Proteomes" id="UP000248349"/>
    </source>
</evidence>
<sequence>MALCSKSGILSAKAKRTKEEREKQEKILSNYRHRAAWRKGEKVFPITKVNLFYLFSFHALLLIGDSCSSCWVASPGLLPTYLHTIPTYTITHI</sequence>
<organism evidence="1 2">
    <name type="scientific">Aspergillus saccharolyticus JOP 1030-1</name>
    <dbReference type="NCBI Taxonomy" id="1450539"/>
    <lineage>
        <taxon>Eukaryota</taxon>
        <taxon>Fungi</taxon>
        <taxon>Dikarya</taxon>
        <taxon>Ascomycota</taxon>
        <taxon>Pezizomycotina</taxon>
        <taxon>Eurotiomycetes</taxon>
        <taxon>Eurotiomycetidae</taxon>
        <taxon>Eurotiales</taxon>
        <taxon>Aspergillaceae</taxon>
        <taxon>Aspergillus</taxon>
        <taxon>Aspergillus subgen. Circumdati</taxon>
    </lineage>
</organism>
<dbReference type="AlphaFoldDB" id="A0A318ZSU8"/>
<dbReference type="RefSeq" id="XP_025435696.1">
    <property type="nucleotide sequence ID" value="XM_025577419.1"/>
</dbReference>
<proteinExistence type="predicted"/>
<keyword evidence="2" id="KW-1185">Reference proteome</keyword>
<accession>A0A318ZSU8</accession>
<gene>
    <name evidence="1" type="ORF">BP01DRAFT_3833</name>
</gene>
<reference evidence="1 2" key="1">
    <citation type="submission" date="2016-12" db="EMBL/GenBank/DDBJ databases">
        <title>The genomes of Aspergillus section Nigri reveals drivers in fungal speciation.</title>
        <authorList>
            <consortium name="DOE Joint Genome Institute"/>
            <person name="Vesth T.C."/>
            <person name="Nybo J."/>
            <person name="Theobald S."/>
            <person name="Brandl J."/>
            <person name="Frisvad J.C."/>
            <person name="Nielsen K.F."/>
            <person name="Lyhne E.K."/>
            <person name="Kogle M.E."/>
            <person name="Kuo A."/>
            <person name="Riley R."/>
            <person name="Clum A."/>
            <person name="Nolan M."/>
            <person name="Lipzen A."/>
            <person name="Salamov A."/>
            <person name="Henrissat B."/>
            <person name="Wiebenga A."/>
            <person name="De Vries R.P."/>
            <person name="Grigoriev I.V."/>
            <person name="Mortensen U.H."/>
            <person name="Andersen M.R."/>
            <person name="Baker S.E."/>
        </authorList>
    </citation>
    <scope>NUCLEOTIDE SEQUENCE [LARGE SCALE GENOMIC DNA]</scope>
    <source>
        <strain evidence="1 2">JOP 1030-1</strain>
    </source>
</reference>